<dbReference type="AlphaFoldDB" id="A0A2T0A9P1"/>
<evidence type="ECO:0000313" key="3">
    <source>
        <dbReference type="Proteomes" id="UP000239560"/>
    </source>
</evidence>
<reference evidence="2 3" key="1">
    <citation type="journal article" date="2018" name="Elife">
        <title>Functional genomics of lipid metabolism in the oleaginous yeast Rhodosporidium toruloides.</title>
        <authorList>
            <person name="Coradetti S.T."/>
            <person name="Pinel D."/>
            <person name="Geiselman G."/>
            <person name="Ito M."/>
            <person name="Mondo S."/>
            <person name="Reilly M.C."/>
            <person name="Cheng Y.F."/>
            <person name="Bauer S."/>
            <person name="Grigoriev I."/>
            <person name="Gladden J.M."/>
            <person name="Simmons B.A."/>
            <person name="Brem R."/>
            <person name="Arkin A.P."/>
            <person name="Skerker J.M."/>
        </authorList>
    </citation>
    <scope>NUCLEOTIDE SEQUENCE [LARGE SCALE GENOMIC DNA]</scope>
    <source>
        <strain evidence="2 3">NBRC 0880</strain>
    </source>
</reference>
<accession>A0A2T0A9P1</accession>
<dbReference type="Pfam" id="PF00856">
    <property type="entry name" value="SET"/>
    <property type="match status" value="1"/>
</dbReference>
<gene>
    <name evidence="2" type="ORF">AAT19DRAFT_14999</name>
</gene>
<dbReference type="PANTHER" id="PTHR12977:SF4">
    <property type="entry name" value="HISTONE-LYSINE N-METHYLTRANSFERASE KMT5B"/>
    <property type="match status" value="1"/>
</dbReference>
<dbReference type="OrthoDB" id="6627536at2759"/>
<dbReference type="Proteomes" id="UP000239560">
    <property type="component" value="Unassembled WGS sequence"/>
</dbReference>
<evidence type="ECO:0000259" key="1">
    <source>
        <dbReference type="PROSITE" id="PS50280"/>
    </source>
</evidence>
<dbReference type="InterPro" id="IPR039977">
    <property type="entry name" value="Suv4-20/Set9"/>
</dbReference>
<comment type="caution">
    <text evidence="2">The sequence shown here is derived from an EMBL/GenBank/DDBJ whole genome shotgun (WGS) entry which is preliminary data.</text>
</comment>
<sequence>EVGVFATRNFKKGEVVNLRGGIADLTEEEDDEMRDSGGRRDFSVLWSERKNCFCLLLGPARFVNHDCRNNVEFQLVGANMTFKVLEDIKKDEEIFTHYGEHYFEKDNAACLCATCEQ</sequence>
<name>A0A2T0A9P1_RHOTO</name>
<dbReference type="EMBL" id="LCTV02000006">
    <property type="protein sequence ID" value="PRQ74646.1"/>
    <property type="molecule type" value="Genomic_DNA"/>
</dbReference>
<feature type="non-terminal residue" evidence="2">
    <location>
        <position position="117"/>
    </location>
</feature>
<dbReference type="Gene3D" id="2.170.270.10">
    <property type="entry name" value="SET domain"/>
    <property type="match status" value="1"/>
</dbReference>
<dbReference type="PANTHER" id="PTHR12977">
    <property type="entry name" value="SUPPRESSOR OF VARIEGATION 4-20-RELATED"/>
    <property type="match status" value="1"/>
</dbReference>
<dbReference type="PROSITE" id="PS50280">
    <property type="entry name" value="SET"/>
    <property type="match status" value="1"/>
</dbReference>
<dbReference type="InterPro" id="IPR046341">
    <property type="entry name" value="SET_dom_sf"/>
</dbReference>
<feature type="non-terminal residue" evidence="2">
    <location>
        <position position="1"/>
    </location>
</feature>
<proteinExistence type="predicted"/>
<protein>
    <recommendedName>
        <fullName evidence="1">SET domain-containing protein</fullName>
    </recommendedName>
</protein>
<feature type="domain" description="SET" evidence="1">
    <location>
        <begin position="1"/>
        <end position="99"/>
    </location>
</feature>
<dbReference type="GO" id="GO:0005634">
    <property type="term" value="C:nucleus"/>
    <property type="evidence" value="ECO:0007669"/>
    <property type="project" value="TreeGrafter"/>
</dbReference>
<dbReference type="SUPFAM" id="SSF82199">
    <property type="entry name" value="SET domain"/>
    <property type="match status" value="1"/>
</dbReference>
<organism evidence="2 3">
    <name type="scientific">Rhodotorula toruloides</name>
    <name type="common">Yeast</name>
    <name type="synonym">Rhodosporidium toruloides</name>
    <dbReference type="NCBI Taxonomy" id="5286"/>
    <lineage>
        <taxon>Eukaryota</taxon>
        <taxon>Fungi</taxon>
        <taxon>Dikarya</taxon>
        <taxon>Basidiomycota</taxon>
        <taxon>Pucciniomycotina</taxon>
        <taxon>Microbotryomycetes</taxon>
        <taxon>Sporidiobolales</taxon>
        <taxon>Sporidiobolaceae</taxon>
        <taxon>Rhodotorula</taxon>
    </lineage>
</organism>
<evidence type="ECO:0000313" key="2">
    <source>
        <dbReference type="EMBL" id="PRQ74646.1"/>
    </source>
</evidence>
<dbReference type="InterPro" id="IPR001214">
    <property type="entry name" value="SET_dom"/>
</dbReference>
<dbReference type="GO" id="GO:0042799">
    <property type="term" value="F:histone H4K20 methyltransferase activity"/>
    <property type="evidence" value="ECO:0007669"/>
    <property type="project" value="TreeGrafter"/>
</dbReference>